<comment type="caution">
    <text evidence="3">The sequence shown here is derived from an EMBL/GenBank/DDBJ whole genome shotgun (WGS) entry which is preliminary data.</text>
</comment>
<dbReference type="Pfam" id="PF02321">
    <property type="entry name" value="OEP"/>
    <property type="match status" value="2"/>
</dbReference>
<evidence type="ECO:0000256" key="1">
    <source>
        <dbReference type="ARBA" id="ARBA00007613"/>
    </source>
</evidence>
<evidence type="ECO:0000313" key="4">
    <source>
        <dbReference type="Proteomes" id="UP000823865"/>
    </source>
</evidence>
<dbReference type="InterPro" id="IPR003423">
    <property type="entry name" value="OMP_efflux"/>
</dbReference>
<evidence type="ECO:0000313" key="3">
    <source>
        <dbReference type="EMBL" id="MBU3854150.1"/>
    </source>
</evidence>
<comment type="subcellular location">
    <subcellularLocation>
        <location evidence="2">Cell membrane</location>
        <topology evidence="2">Lipid-anchor</topology>
    </subcellularLocation>
</comment>
<sequence length="464" mass="52262">MKSYKIALYTGYCLVLMLLASCKLGKEYVRPEMKLPELNRDKTAEADTASFADMPWWEVYGDTILQGLIRKTLDQNKDMLTAQAKIKELAALKRVDLSKLFPQIDGKLYADKDAENYGGNHYKSSPELTGKFLLSWEVDLWGNQRWGLEKSKAQLLGAMDNRQALQVSLVAQMAQSYFELVALDHRLKIVRQTLRAREEGVRLAKIRFEGGLTSETSYQQAQVELARTATLVPDLERSISEKENEIALLTGNFPYEIPRVELEQIASQWADKDIPTGLSSALLERRPDIRAAEKTLMAANAEVGVAFTNLFPKLTLTAQYGLESGELQDFFRSPAHFLSANLLAPIFAMGRNRAQLKAKKAAYEQQVYQYEKQVIIAFKEVRNALTGFNKSKEVFASRKKLEDAAYSNNKLANLQYLNGYISYLDVLDAQRGYFDAQLSMSDAVLGKQLALVQLYKALGGGWTN</sequence>
<name>A0A9E2P3Y4_9BACT</name>
<dbReference type="SUPFAM" id="SSF56954">
    <property type="entry name" value="Outer membrane efflux proteins (OEP)"/>
    <property type="match status" value="1"/>
</dbReference>
<dbReference type="AlphaFoldDB" id="A0A9E2P3Y4"/>
<keyword evidence="2" id="KW-0449">Lipoprotein</keyword>
<dbReference type="PANTHER" id="PTHR30203">
    <property type="entry name" value="OUTER MEMBRANE CATION EFFLUX PROTEIN"/>
    <property type="match status" value="1"/>
</dbReference>
<keyword evidence="2" id="KW-1134">Transmembrane beta strand</keyword>
<dbReference type="InterPro" id="IPR010131">
    <property type="entry name" value="MdtP/NodT-like"/>
</dbReference>
<proteinExistence type="inferred from homology"/>
<dbReference type="GO" id="GO:0005886">
    <property type="term" value="C:plasma membrane"/>
    <property type="evidence" value="ECO:0007669"/>
    <property type="project" value="UniProtKB-SubCell"/>
</dbReference>
<keyword evidence="2" id="KW-0564">Palmitate</keyword>
<dbReference type="EMBL" id="JAHLFU010000211">
    <property type="protein sequence ID" value="MBU3854150.1"/>
    <property type="molecule type" value="Genomic_DNA"/>
</dbReference>
<accession>A0A9E2P3Y4</accession>
<reference evidence="3" key="1">
    <citation type="journal article" date="2021" name="PeerJ">
        <title>Extensive microbial diversity within the chicken gut microbiome revealed by metagenomics and culture.</title>
        <authorList>
            <person name="Gilroy R."/>
            <person name="Ravi A."/>
            <person name="Getino M."/>
            <person name="Pursley I."/>
            <person name="Horton D.L."/>
            <person name="Alikhan N.F."/>
            <person name="Baker D."/>
            <person name="Gharbi K."/>
            <person name="Hall N."/>
            <person name="Watson M."/>
            <person name="Adriaenssens E.M."/>
            <person name="Foster-Nyarko E."/>
            <person name="Jarju S."/>
            <person name="Secka A."/>
            <person name="Antonio M."/>
            <person name="Oren A."/>
            <person name="Chaudhuri R.R."/>
            <person name="La Ragione R."/>
            <person name="Hildebrand F."/>
            <person name="Pallen M.J."/>
        </authorList>
    </citation>
    <scope>NUCLEOTIDE SEQUENCE</scope>
    <source>
        <strain evidence="3">G3-2149</strain>
    </source>
</reference>
<reference evidence="3" key="2">
    <citation type="submission" date="2021-04" db="EMBL/GenBank/DDBJ databases">
        <authorList>
            <person name="Gilroy R."/>
        </authorList>
    </citation>
    <scope>NUCLEOTIDE SEQUENCE</scope>
    <source>
        <strain evidence="3">G3-2149</strain>
    </source>
</reference>
<dbReference type="PROSITE" id="PS51257">
    <property type="entry name" value="PROKAR_LIPOPROTEIN"/>
    <property type="match status" value="1"/>
</dbReference>
<evidence type="ECO:0000256" key="2">
    <source>
        <dbReference type="RuleBase" id="RU362097"/>
    </source>
</evidence>
<keyword evidence="2" id="KW-0472">Membrane</keyword>
<dbReference type="Gene3D" id="1.20.1600.10">
    <property type="entry name" value="Outer membrane efflux proteins (OEP)"/>
    <property type="match status" value="1"/>
</dbReference>
<dbReference type="PANTHER" id="PTHR30203:SF33">
    <property type="entry name" value="BLR4455 PROTEIN"/>
    <property type="match status" value="1"/>
</dbReference>
<dbReference type="NCBIfam" id="TIGR01845">
    <property type="entry name" value="outer_NodT"/>
    <property type="match status" value="1"/>
</dbReference>
<keyword evidence="2" id="KW-0812">Transmembrane</keyword>
<dbReference type="GO" id="GO:0015562">
    <property type="term" value="F:efflux transmembrane transporter activity"/>
    <property type="evidence" value="ECO:0007669"/>
    <property type="project" value="InterPro"/>
</dbReference>
<dbReference type="Gene3D" id="2.20.200.10">
    <property type="entry name" value="Outer membrane efflux proteins (OEP)"/>
    <property type="match status" value="1"/>
</dbReference>
<dbReference type="Proteomes" id="UP000823865">
    <property type="component" value="Unassembled WGS sequence"/>
</dbReference>
<organism evidence="3 4">
    <name type="scientific">Candidatus Paraprevotella stercoravium</name>
    <dbReference type="NCBI Taxonomy" id="2838725"/>
    <lineage>
        <taxon>Bacteria</taxon>
        <taxon>Pseudomonadati</taxon>
        <taxon>Bacteroidota</taxon>
        <taxon>Bacteroidia</taxon>
        <taxon>Bacteroidales</taxon>
        <taxon>Prevotellaceae</taxon>
        <taxon>Paraprevotella</taxon>
    </lineage>
</organism>
<gene>
    <name evidence="3" type="ORF">H9789_10135</name>
</gene>
<protein>
    <submittedName>
        <fullName evidence="3">Efflux transporter outer membrane subunit</fullName>
    </submittedName>
</protein>
<comment type="similarity">
    <text evidence="1 2">Belongs to the outer membrane factor (OMF) (TC 1.B.17) family.</text>
</comment>